<evidence type="ECO:0000256" key="5">
    <source>
        <dbReference type="ARBA" id="ARBA00023180"/>
    </source>
</evidence>
<dbReference type="SUPFAM" id="SSF56487">
    <property type="entry name" value="SRCR-like"/>
    <property type="match status" value="1"/>
</dbReference>
<dbReference type="SMART" id="SM00202">
    <property type="entry name" value="SR"/>
    <property type="match status" value="1"/>
</dbReference>
<protein>
    <recommendedName>
        <fullName evidence="14">Transmembrane protease serine 3</fullName>
    </recommendedName>
</protein>
<feature type="transmembrane region" description="Helical" evidence="9">
    <location>
        <begin position="65"/>
        <end position="86"/>
    </location>
</feature>
<organism evidence="12 13">
    <name type="scientific">Pleurodeles waltl</name>
    <name type="common">Iberian ribbed newt</name>
    <dbReference type="NCBI Taxonomy" id="8319"/>
    <lineage>
        <taxon>Eukaryota</taxon>
        <taxon>Metazoa</taxon>
        <taxon>Chordata</taxon>
        <taxon>Craniata</taxon>
        <taxon>Vertebrata</taxon>
        <taxon>Euteleostomi</taxon>
        <taxon>Amphibia</taxon>
        <taxon>Batrachia</taxon>
        <taxon>Caudata</taxon>
        <taxon>Salamandroidea</taxon>
        <taxon>Salamandridae</taxon>
        <taxon>Pleurodelinae</taxon>
        <taxon>Pleurodeles</taxon>
    </lineage>
</organism>
<evidence type="ECO:0000256" key="7">
    <source>
        <dbReference type="PROSITE-ProRule" id="PRU00196"/>
    </source>
</evidence>
<dbReference type="InterPro" id="IPR001254">
    <property type="entry name" value="Trypsin_dom"/>
</dbReference>
<dbReference type="PROSITE" id="PS01209">
    <property type="entry name" value="LDLRA_1"/>
    <property type="match status" value="1"/>
</dbReference>
<feature type="disulfide bond" evidence="6">
    <location>
        <begin position="107"/>
        <end position="122"/>
    </location>
</feature>
<dbReference type="PROSITE" id="PS00134">
    <property type="entry name" value="TRYPSIN_HIS"/>
    <property type="match status" value="1"/>
</dbReference>
<dbReference type="InterPro" id="IPR009003">
    <property type="entry name" value="Peptidase_S1_PA"/>
</dbReference>
<evidence type="ECO:0000259" key="10">
    <source>
        <dbReference type="PROSITE" id="PS50240"/>
    </source>
</evidence>
<dbReference type="PANTHER" id="PTHR24252">
    <property type="entry name" value="ACROSIN-RELATED"/>
    <property type="match status" value="1"/>
</dbReference>
<keyword evidence="4 6" id="KW-1015">Disulfide bond</keyword>
<dbReference type="PROSITE" id="PS50240">
    <property type="entry name" value="TRYPSIN_DOM"/>
    <property type="match status" value="1"/>
</dbReference>
<dbReference type="GO" id="GO:0016020">
    <property type="term" value="C:membrane"/>
    <property type="evidence" value="ECO:0007669"/>
    <property type="project" value="InterPro"/>
</dbReference>
<keyword evidence="9" id="KW-0472">Membrane</keyword>
<dbReference type="GO" id="GO:0004252">
    <property type="term" value="F:serine-type endopeptidase activity"/>
    <property type="evidence" value="ECO:0007669"/>
    <property type="project" value="InterPro"/>
</dbReference>
<comment type="caution">
    <text evidence="12">The sequence shown here is derived from an EMBL/GenBank/DDBJ whole genome shotgun (WGS) entry which is preliminary data.</text>
</comment>
<evidence type="ECO:0000256" key="9">
    <source>
        <dbReference type="SAM" id="Phobius"/>
    </source>
</evidence>
<evidence type="ECO:0000313" key="12">
    <source>
        <dbReference type="EMBL" id="KAJ1112840.1"/>
    </source>
</evidence>
<comment type="caution">
    <text evidence="7">Lacks conserved residue(s) required for the propagation of feature annotation.</text>
</comment>
<dbReference type="SMART" id="SM00192">
    <property type="entry name" value="LDLa"/>
    <property type="match status" value="1"/>
</dbReference>
<dbReference type="InterPro" id="IPR001314">
    <property type="entry name" value="Peptidase_S1A"/>
</dbReference>
<dbReference type="EMBL" id="JANPWB010000012">
    <property type="protein sequence ID" value="KAJ1112840.1"/>
    <property type="molecule type" value="Genomic_DNA"/>
</dbReference>
<evidence type="ECO:0000259" key="11">
    <source>
        <dbReference type="PROSITE" id="PS50287"/>
    </source>
</evidence>
<dbReference type="GO" id="GO:0006508">
    <property type="term" value="P:proteolysis"/>
    <property type="evidence" value="ECO:0007669"/>
    <property type="project" value="UniProtKB-KW"/>
</dbReference>
<name>A0AAV7ND92_PLEWA</name>
<proteinExistence type="predicted"/>
<dbReference type="FunFam" id="2.40.10.10:FF:000003">
    <property type="entry name" value="Transmembrane serine protease 3"/>
    <property type="match status" value="1"/>
</dbReference>
<gene>
    <name evidence="12" type="ORF">NDU88_001101</name>
</gene>
<evidence type="ECO:0000256" key="6">
    <source>
        <dbReference type="PROSITE-ProRule" id="PRU00124"/>
    </source>
</evidence>
<feature type="disulfide bond" evidence="6">
    <location>
        <begin position="88"/>
        <end position="100"/>
    </location>
</feature>
<dbReference type="AlphaFoldDB" id="A0AAV7ND92"/>
<sequence>MPVPEDSHNAGHLEIVSVTDEDLPAVDVPFSYFRYFLAQAKVNPGDGANGASVKETSKYICAIKILAVALICLMVLILAIALGVYYSCPGKYRCRSSRRCINMVARCNGVADCPDGEDELRCVRLSGSNAVLQVFTSGSWRTVCSDDWKALYGNMTCKQLGYASYVRSTSITVGAIEDQFQRHFVSIAKASPTVSHMMPLQHAAYIREQCTSGNVTSLTCVACGKRPKFMSRIVGGNTSAAGQWPWQASLNFQGHLLCGGSLITSQWILTAAHCVYDFFYAASWSVQLGLVSQPETQILWNRVEKIIYHSKYKPNSMSNDIALMKLTVPIAFNGLVQPICLPNYGEEFPDGKLCWISGWGALEEGGDSSPHMNFAGVRLIPTKVCNSKTVYAGNIKSSMLCAGFLEGGVDTCQGDSGGPLACEDVKTWKLTGVTSWGLGCAVKNKPGVYTRTTSFLDWIHEQLEREERKGT</sequence>
<evidence type="ECO:0000313" key="13">
    <source>
        <dbReference type="Proteomes" id="UP001066276"/>
    </source>
</evidence>
<keyword evidence="5" id="KW-0325">Glycoprotein</keyword>
<dbReference type="SUPFAM" id="SSF57424">
    <property type="entry name" value="LDL receptor-like module"/>
    <property type="match status" value="1"/>
</dbReference>
<dbReference type="InterPro" id="IPR036055">
    <property type="entry name" value="LDL_receptor-like_sf"/>
</dbReference>
<keyword evidence="9" id="KW-0812">Transmembrane</keyword>
<keyword evidence="3 8" id="KW-0720">Serine protease</keyword>
<feature type="domain" description="Peptidase S1" evidence="10">
    <location>
        <begin position="233"/>
        <end position="464"/>
    </location>
</feature>
<dbReference type="SUPFAM" id="SSF50494">
    <property type="entry name" value="Trypsin-like serine proteases"/>
    <property type="match status" value="1"/>
</dbReference>
<dbReference type="Gene3D" id="3.10.250.10">
    <property type="entry name" value="SRCR-like domain"/>
    <property type="match status" value="1"/>
</dbReference>
<reference evidence="12" key="1">
    <citation type="journal article" date="2022" name="bioRxiv">
        <title>Sequencing and chromosome-scale assembly of the giantPleurodeles waltlgenome.</title>
        <authorList>
            <person name="Brown T."/>
            <person name="Elewa A."/>
            <person name="Iarovenko S."/>
            <person name="Subramanian E."/>
            <person name="Araus A.J."/>
            <person name="Petzold A."/>
            <person name="Susuki M."/>
            <person name="Suzuki K.-i.T."/>
            <person name="Hayashi T."/>
            <person name="Toyoda A."/>
            <person name="Oliveira C."/>
            <person name="Osipova E."/>
            <person name="Leigh N.D."/>
            <person name="Simon A."/>
            <person name="Yun M.H."/>
        </authorList>
    </citation>
    <scope>NUCLEOTIDE SEQUENCE</scope>
    <source>
        <strain evidence="12">20211129_DDA</strain>
        <tissue evidence="12">Liver</tissue>
    </source>
</reference>
<evidence type="ECO:0008006" key="14">
    <source>
        <dbReference type="Google" id="ProtNLM"/>
    </source>
</evidence>
<dbReference type="PROSITE" id="PS50287">
    <property type="entry name" value="SRCR_2"/>
    <property type="match status" value="1"/>
</dbReference>
<evidence type="ECO:0000256" key="8">
    <source>
        <dbReference type="RuleBase" id="RU363034"/>
    </source>
</evidence>
<dbReference type="Gene3D" id="2.40.10.10">
    <property type="entry name" value="Trypsin-like serine proteases"/>
    <property type="match status" value="2"/>
</dbReference>
<keyword evidence="9" id="KW-1133">Transmembrane helix</keyword>
<dbReference type="Pfam" id="PF00057">
    <property type="entry name" value="Ldl_recept_a"/>
    <property type="match status" value="1"/>
</dbReference>
<dbReference type="InterPro" id="IPR033116">
    <property type="entry name" value="TRYPSIN_SER"/>
</dbReference>
<feature type="domain" description="SRCR" evidence="11">
    <location>
        <begin position="120"/>
        <end position="221"/>
    </location>
</feature>
<dbReference type="CDD" id="cd00112">
    <property type="entry name" value="LDLa"/>
    <property type="match status" value="1"/>
</dbReference>
<keyword evidence="1 8" id="KW-0645">Protease</keyword>
<evidence type="ECO:0000256" key="1">
    <source>
        <dbReference type="ARBA" id="ARBA00022670"/>
    </source>
</evidence>
<keyword evidence="2 8" id="KW-0378">Hydrolase</keyword>
<evidence type="ECO:0000256" key="4">
    <source>
        <dbReference type="ARBA" id="ARBA00023157"/>
    </source>
</evidence>
<dbReference type="Pfam" id="PF15494">
    <property type="entry name" value="SRCR_2"/>
    <property type="match status" value="1"/>
</dbReference>
<evidence type="ECO:0000256" key="3">
    <source>
        <dbReference type="ARBA" id="ARBA00022825"/>
    </source>
</evidence>
<dbReference type="PROSITE" id="PS00135">
    <property type="entry name" value="TRYPSIN_SER"/>
    <property type="match status" value="1"/>
</dbReference>
<evidence type="ECO:0000256" key="2">
    <source>
        <dbReference type="ARBA" id="ARBA00022801"/>
    </source>
</evidence>
<dbReference type="InterPro" id="IPR002172">
    <property type="entry name" value="LDrepeatLR_classA_rpt"/>
</dbReference>
<dbReference type="SMART" id="SM00020">
    <property type="entry name" value="Tryp_SPc"/>
    <property type="match status" value="1"/>
</dbReference>
<dbReference type="CDD" id="cd00190">
    <property type="entry name" value="Tryp_SPc"/>
    <property type="match status" value="1"/>
</dbReference>
<dbReference type="Pfam" id="PF00089">
    <property type="entry name" value="Trypsin"/>
    <property type="match status" value="1"/>
</dbReference>
<dbReference type="InterPro" id="IPR018114">
    <property type="entry name" value="TRYPSIN_HIS"/>
</dbReference>
<dbReference type="InterPro" id="IPR036772">
    <property type="entry name" value="SRCR-like_dom_sf"/>
</dbReference>
<dbReference type="InterPro" id="IPR001190">
    <property type="entry name" value="SRCR"/>
</dbReference>
<dbReference type="InterPro" id="IPR043504">
    <property type="entry name" value="Peptidase_S1_PA_chymotrypsin"/>
</dbReference>
<dbReference type="Gene3D" id="4.10.400.10">
    <property type="entry name" value="Low-density Lipoprotein Receptor"/>
    <property type="match status" value="1"/>
</dbReference>
<keyword evidence="13" id="KW-1185">Reference proteome</keyword>
<dbReference type="PRINTS" id="PR00722">
    <property type="entry name" value="CHYMOTRYPSIN"/>
</dbReference>
<dbReference type="PANTHER" id="PTHR24252:SF27">
    <property type="entry name" value="TRANSMEMBRANE PROTEASE SERINE 3-LIKE"/>
    <property type="match status" value="1"/>
</dbReference>
<accession>A0AAV7ND92</accession>
<dbReference type="Proteomes" id="UP001066276">
    <property type="component" value="Chromosome 8"/>
</dbReference>
<dbReference type="InterPro" id="IPR023415">
    <property type="entry name" value="LDLR_class-A_CS"/>
</dbReference>
<dbReference type="PROSITE" id="PS50068">
    <property type="entry name" value="LDLRA_2"/>
    <property type="match status" value="1"/>
</dbReference>